<organism evidence="1 3">
    <name type="scientific">Algoriphagus ratkowskyi</name>
    <dbReference type="NCBI Taxonomy" id="57028"/>
    <lineage>
        <taxon>Bacteria</taxon>
        <taxon>Pseudomonadati</taxon>
        <taxon>Bacteroidota</taxon>
        <taxon>Cytophagia</taxon>
        <taxon>Cytophagales</taxon>
        <taxon>Cyclobacteriaceae</taxon>
        <taxon>Algoriphagus</taxon>
    </lineage>
</organism>
<dbReference type="Proteomes" id="UP000321927">
    <property type="component" value="Unassembled WGS sequence"/>
</dbReference>
<keyword evidence="4" id="KW-1185">Reference proteome</keyword>
<proteinExistence type="predicted"/>
<dbReference type="EMBL" id="QKZU01000007">
    <property type="protein sequence ID" value="PZX56831.1"/>
    <property type="molecule type" value="Genomic_DNA"/>
</dbReference>
<dbReference type="AlphaFoldDB" id="A0A2W7R9U1"/>
<reference evidence="1 3" key="1">
    <citation type="submission" date="2018-06" db="EMBL/GenBank/DDBJ databases">
        <title>Genomic Encyclopedia of Archaeal and Bacterial Type Strains, Phase II (KMG-II): from individual species to whole genera.</title>
        <authorList>
            <person name="Goeker M."/>
        </authorList>
    </citation>
    <scope>NUCLEOTIDE SEQUENCE [LARGE SCALE GENOMIC DNA]</scope>
    <source>
        <strain evidence="1 3">DSM 22686</strain>
    </source>
</reference>
<protein>
    <submittedName>
        <fullName evidence="1 2">Nucleotidyltransferase</fullName>
    </submittedName>
</protein>
<dbReference type="Proteomes" id="UP000249115">
    <property type="component" value="Unassembled WGS sequence"/>
</dbReference>
<evidence type="ECO:0000313" key="3">
    <source>
        <dbReference type="Proteomes" id="UP000249115"/>
    </source>
</evidence>
<sequence length="133" mass="15962">MENLDVRWKQRFDNFKKAFAQLDKAVLQGDFNELERQGLIKSFEYTYELAWNTMRDFLIQKWNVDLMGSKDTIRLAFNLSLIDDGEVWMEMVKSRNLTSHTYNMETASFVENDIERKYHLAFKKLIARFDSEE</sequence>
<dbReference type="InterPro" id="IPR010235">
    <property type="entry name" value="HepT"/>
</dbReference>
<dbReference type="RefSeq" id="WP_086501304.1">
    <property type="nucleotide sequence ID" value="NZ_MSSV01000008.1"/>
</dbReference>
<comment type="caution">
    <text evidence="1">The sequence shown here is derived from an EMBL/GenBank/DDBJ whole genome shotgun (WGS) entry which is preliminary data.</text>
</comment>
<evidence type="ECO:0000313" key="1">
    <source>
        <dbReference type="EMBL" id="PZX56831.1"/>
    </source>
</evidence>
<evidence type="ECO:0000313" key="4">
    <source>
        <dbReference type="Proteomes" id="UP000321927"/>
    </source>
</evidence>
<gene>
    <name evidence="2" type="ORF">ESW18_01040</name>
    <name evidence="1" type="ORF">LV84_01957</name>
</gene>
<dbReference type="GO" id="GO:0016740">
    <property type="term" value="F:transferase activity"/>
    <property type="evidence" value="ECO:0007669"/>
    <property type="project" value="UniProtKB-KW"/>
</dbReference>
<dbReference type="OrthoDB" id="9810452at2"/>
<accession>A0A2W7R9U1</accession>
<name>A0A2W7R9U1_9BACT</name>
<dbReference type="SUPFAM" id="SSF81593">
    <property type="entry name" value="Nucleotidyltransferase substrate binding subunit/domain"/>
    <property type="match status" value="1"/>
</dbReference>
<dbReference type="Gene3D" id="1.20.120.330">
    <property type="entry name" value="Nucleotidyltransferases domain 2"/>
    <property type="match status" value="1"/>
</dbReference>
<dbReference type="EMBL" id="VORV01000001">
    <property type="protein sequence ID" value="TXD79747.1"/>
    <property type="molecule type" value="Genomic_DNA"/>
</dbReference>
<dbReference type="Pfam" id="PF08780">
    <property type="entry name" value="NTase_sub_bind"/>
    <property type="match status" value="1"/>
</dbReference>
<keyword evidence="1" id="KW-0808">Transferase</keyword>
<reference evidence="2 4" key="2">
    <citation type="submission" date="2019-08" db="EMBL/GenBank/DDBJ databases">
        <title>Genome of Algoriphagus ratkowskyi IC026.</title>
        <authorList>
            <person name="Bowman J.P."/>
        </authorList>
    </citation>
    <scope>NUCLEOTIDE SEQUENCE [LARGE SCALE GENOMIC DNA]</scope>
    <source>
        <strain evidence="2 4">IC026</strain>
    </source>
</reference>
<dbReference type="NCBIfam" id="TIGR01987">
    <property type="entry name" value="HI0074"/>
    <property type="match status" value="1"/>
</dbReference>
<evidence type="ECO:0000313" key="2">
    <source>
        <dbReference type="EMBL" id="TXD79747.1"/>
    </source>
</evidence>